<dbReference type="RefSeq" id="WP_122191459.1">
    <property type="nucleotide sequence ID" value="NZ_RFFH01000020.1"/>
</dbReference>
<dbReference type="InterPro" id="IPR045660">
    <property type="entry name" value="DUF6390"/>
</dbReference>
<name>A0A3M2KSF3_9NOCA</name>
<reference evidence="1 2" key="1">
    <citation type="submission" date="2018-10" db="EMBL/GenBank/DDBJ databases">
        <title>Isolation from cow dung.</title>
        <authorList>
            <person name="Ling L."/>
        </authorList>
    </citation>
    <scope>NUCLEOTIDE SEQUENCE [LARGE SCALE GENOMIC DNA]</scope>
    <source>
        <strain evidence="1 2">NEAU-LL90</strain>
    </source>
</reference>
<evidence type="ECO:0000313" key="1">
    <source>
        <dbReference type="EMBL" id="RMI28587.1"/>
    </source>
</evidence>
<dbReference type="OrthoDB" id="2111648at2"/>
<evidence type="ECO:0000313" key="2">
    <source>
        <dbReference type="Proteomes" id="UP000279275"/>
    </source>
</evidence>
<sequence length="242" mass="25970">MTAPSGPQLFARYAYAPNALGYCGPAEGLADRTDAEIRVLARHFTGAWPYLRVLSALTGIADPLDPRLVESYWLGGGLGSGVAPAKFLAELLAIIAPIVGGYWEHLTPALATEAAPDHNFHVFGIYPWTHLLGRVPADQPIRILDSCRITPARVCARDSRTLTVCGKRLGWTGDRLTLSAEDVWTVSVTPGTAVVAADIACGDQVALHWDHVCGRLDADAVDRLTAGTARQLKATNARLTHR</sequence>
<dbReference type="Pfam" id="PF19927">
    <property type="entry name" value="DUF6390"/>
    <property type="match status" value="1"/>
</dbReference>
<gene>
    <name evidence="1" type="ORF">EBN03_29710</name>
</gene>
<protein>
    <submittedName>
        <fullName evidence="1">Uncharacterized protein</fullName>
    </submittedName>
</protein>
<accession>A0A3M2KSF3</accession>
<comment type="caution">
    <text evidence="1">The sequence shown here is derived from an EMBL/GenBank/DDBJ whole genome shotgun (WGS) entry which is preliminary data.</text>
</comment>
<dbReference type="AlphaFoldDB" id="A0A3M2KSF3"/>
<proteinExistence type="predicted"/>
<organism evidence="1 2">
    <name type="scientific">Nocardia stercoris</name>
    <dbReference type="NCBI Taxonomy" id="2483361"/>
    <lineage>
        <taxon>Bacteria</taxon>
        <taxon>Bacillati</taxon>
        <taxon>Actinomycetota</taxon>
        <taxon>Actinomycetes</taxon>
        <taxon>Mycobacteriales</taxon>
        <taxon>Nocardiaceae</taxon>
        <taxon>Nocardia</taxon>
    </lineage>
</organism>
<dbReference type="Proteomes" id="UP000279275">
    <property type="component" value="Unassembled WGS sequence"/>
</dbReference>
<dbReference type="EMBL" id="RFFH01000020">
    <property type="protein sequence ID" value="RMI28587.1"/>
    <property type="molecule type" value="Genomic_DNA"/>
</dbReference>
<keyword evidence="2" id="KW-1185">Reference proteome</keyword>